<comment type="caution">
    <text evidence="2">The sequence shown here is derived from an EMBL/GenBank/DDBJ whole genome shotgun (WGS) entry which is preliminary data.</text>
</comment>
<evidence type="ECO:0000259" key="1">
    <source>
        <dbReference type="Pfam" id="PF12697"/>
    </source>
</evidence>
<dbReference type="InterPro" id="IPR029058">
    <property type="entry name" value="AB_hydrolase_fold"/>
</dbReference>
<dbReference type="Gene3D" id="3.40.50.1820">
    <property type="entry name" value="alpha/beta hydrolase"/>
    <property type="match status" value="1"/>
</dbReference>
<dbReference type="Proteomes" id="UP001174909">
    <property type="component" value="Unassembled WGS sequence"/>
</dbReference>
<organism evidence="2 3">
    <name type="scientific">Geodia barretti</name>
    <name type="common">Barrett's horny sponge</name>
    <dbReference type="NCBI Taxonomy" id="519541"/>
    <lineage>
        <taxon>Eukaryota</taxon>
        <taxon>Metazoa</taxon>
        <taxon>Porifera</taxon>
        <taxon>Demospongiae</taxon>
        <taxon>Heteroscleromorpha</taxon>
        <taxon>Tetractinellida</taxon>
        <taxon>Astrophorina</taxon>
        <taxon>Geodiidae</taxon>
        <taxon>Geodia</taxon>
    </lineage>
</organism>
<reference evidence="2" key="1">
    <citation type="submission" date="2023-03" db="EMBL/GenBank/DDBJ databases">
        <authorList>
            <person name="Steffen K."/>
            <person name="Cardenas P."/>
        </authorList>
    </citation>
    <scope>NUCLEOTIDE SEQUENCE</scope>
</reference>
<sequence>MYPDQVERMILVDIGGDSTGSPSGDPMSNRPEVYNSTEEIETWLRQFDRFARISREAMDIVVKTGFQQLVNEQWVSSLANPLAPRERPVTPPVYDVLNRIQCPTRLIHCLRSDLMGPEIAAKTRDAIPNCELVQLDSGHLPHLERPDEFIRVVKEFLGE</sequence>
<name>A0AA35RFK9_GEOBA</name>
<keyword evidence="3" id="KW-1185">Reference proteome</keyword>
<protein>
    <recommendedName>
        <fullName evidence="1">AB hydrolase-1 domain-containing protein</fullName>
    </recommendedName>
</protein>
<proteinExistence type="predicted"/>
<dbReference type="InterPro" id="IPR000073">
    <property type="entry name" value="AB_hydrolase_1"/>
</dbReference>
<dbReference type="SUPFAM" id="SSF53474">
    <property type="entry name" value="alpha/beta-Hydrolases"/>
    <property type="match status" value="1"/>
</dbReference>
<dbReference type="AlphaFoldDB" id="A0AA35RFK9"/>
<dbReference type="EMBL" id="CASHTH010001025">
    <property type="protein sequence ID" value="CAI8010309.1"/>
    <property type="molecule type" value="Genomic_DNA"/>
</dbReference>
<evidence type="ECO:0000313" key="2">
    <source>
        <dbReference type="EMBL" id="CAI8010309.1"/>
    </source>
</evidence>
<feature type="domain" description="AB hydrolase-1" evidence="1">
    <location>
        <begin position="56"/>
        <end position="151"/>
    </location>
</feature>
<accession>A0AA35RFK9</accession>
<evidence type="ECO:0000313" key="3">
    <source>
        <dbReference type="Proteomes" id="UP001174909"/>
    </source>
</evidence>
<dbReference type="Pfam" id="PF12697">
    <property type="entry name" value="Abhydrolase_6"/>
    <property type="match status" value="1"/>
</dbReference>
<gene>
    <name evidence="2" type="ORF">GBAR_LOCUS6794</name>
</gene>